<evidence type="ECO:0000313" key="1">
    <source>
        <dbReference type="EMBL" id="MFC4123320.1"/>
    </source>
</evidence>
<dbReference type="RefSeq" id="WP_378543418.1">
    <property type="nucleotide sequence ID" value="NZ_JBHSBA010000001.1"/>
</dbReference>
<gene>
    <name evidence="1" type="ORF">ACFOW8_00100</name>
</gene>
<dbReference type="EMBL" id="JBHSBA010000001">
    <property type="protein sequence ID" value="MFC4123320.1"/>
    <property type="molecule type" value="Genomic_DNA"/>
</dbReference>
<accession>A0ABV8KYB6</accession>
<dbReference type="PANTHER" id="PTHR38479:SF2">
    <property type="entry name" value="WINGED HELIX DNA-BINDING DOMAIN-CONTAINING PROTEIN"/>
    <property type="match status" value="1"/>
</dbReference>
<reference evidence="2" key="1">
    <citation type="journal article" date="2019" name="Int. J. Syst. Evol. Microbiol.">
        <title>The Global Catalogue of Microorganisms (GCM) 10K type strain sequencing project: providing services to taxonomists for standard genome sequencing and annotation.</title>
        <authorList>
            <consortium name="The Broad Institute Genomics Platform"/>
            <consortium name="The Broad Institute Genome Sequencing Center for Infectious Disease"/>
            <person name="Wu L."/>
            <person name="Ma J."/>
        </authorList>
    </citation>
    <scope>NUCLEOTIDE SEQUENCE [LARGE SCALE GENOMIC DNA]</scope>
    <source>
        <strain evidence="2">CGMCC 4.7204</strain>
    </source>
</reference>
<dbReference type="PANTHER" id="PTHR38479">
    <property type="entry name" value="LMO0824 PROTEIN"/>
    <property type="match status" value="1"/>
</dbReference>
<organism evidence="1 2">
    <name type="scientific">Nocardia rhizosphaerae</name>
    <dbReference type="NCBI Taxonomy" id="1691571"/>
    <lineage>
        <taxon>Bacteria</taxon>
        <taxon>Bacillati</taxon>
        <taxon>Actinomycetota</taxon>
        <taxon>Actinomycetes</taxon>
        <taxon>Mycobacteriales</taxon>
        <taxon>Nocardiaceae</taxon>
        <taxon>Nocardia</taxon>
    </lineage>
</organism>
<evidence type="ECO:0000313" key="2">
    <source>
        <dbReference type="Proteomes" id="UP001595767"/>
    </source>
</evidence>
<dbReference type="Pfam" id="PF06224">
    <property type="entry name" value="AlkZ-like"/>
    <property type="match status" value="1"/>
</dbReference>
<dbReference type="GO" id="GO:0003677">
    <property type="term" value="F:DNA binding"/>
    <property type="evidence" value="ECO:0007669"/>
    <property type="project" value="UniProtKB-KW"/>
</dbReference>
<dbReference type="InterPro" id="IPR009351">
    <property type="entry name" value="AlkZ-like"/>
</dbReference>
<proteinExistence type="predicted"/>
<dbReference type="Proteomes" id="UP001595767">
    <property type="component" value="Unassembled WGS sequence"/>
</dbReference>
<keyword evidence="1" id="KW-0238">DNA-binding</keyword>
<keyword evidence="2" id="KW-1185">Reference proteome</keyword>
<name>A0ABV8KYB6_9NOCA</name>
<sequence>MPSIDTAQRRARLATRHRLAPSARCADPTEIANSMVVLHATDPATVYLSVAARGSGLTPAEVERALYDERTLVRLLAMRRTMFVAPTALVPVLQSACCDPMAVKQRKTYSRFLEQAGVVDGDVQAWFSEVEAQTHAALLARGAATGAQLGKDVPRLRTQVDTAPGKPYSKPTGITTWVLVVLGAEGRIVRGRPNGGWTSSQYTWSPAENWLPQDLSPVPAATAKVELVRRWLRAFGPAPLTDLKWWTGWTLGEVRKTVAELDTVEVDLDDGGSGLVLADDLDPVPAPEPWAALLPALDPTPMGWQSRDWFLGRHAPALFDRNGNIGPSIWADGRIVGGWAQRADGEIVTRLLEDVDSATEHRIRAEVERTATWFGEVRAIPRFRTPLQRELTA</sequence>
<protein>
    <submittedName>
        <fullName evidence="1">Winged helix DNA-binding domain-containing protein</fullName>
    </submittedName>
</protein>
<comment type="caution">
    <text evidence="1">The sequence shown here is derived from an EMBL/GenBank/DDBJ whole genome shotgun (WGS) entry which is preliminary data.</text>
</comment>